<dbReference type="Pfam" id="PF13203">
    <property type="entry name" value="DUF2201_N"/>
    <property type="match status" value="1"/>
</dbReference>
<feature type="domain" description="Putative metallopeptidase" evidence="2">
    <location>
        <begin position="25"/>
        <end position="251"/>
    </location>
</feature>
<protein>
    <recommendedName>
        <fullName evidence="5">VWA-like domain-containing protein</fullName>
    </recommendedName>
</protein>
<dbReference type="PANTHER" id="PTHR38730:SF1">
    <property type="entry name" value="SLL7028 PROTEIN"/>
    <property type="match status" value="1"/>
</dbReference>
<feature type="domain" description="VWA-like" evidence="1">
    <location>
        <begin position="266"/>
        <end position="387"/>
    </location>
</feature>
<dbReference type="SUPFAM" id="SSF53300">
    <property type="entry name" value="vWA-like"/>
    <property type="match status" value="1"/>
</dbReference>
<proteinExistence type="predicted"/>
<name>A0A0J1H4G6_9GAMM</name>
<accession>A0A0J1H4G6</accession>
<dbReference type="Pfam" id="PF09967">
    <property type="entry name" value="DUF2201"/>
    <property type="match status" value="1"/>
</dbReference>
<dbReference type="InterPro" id="IPR018698">
    <property type="entry name" value="VWA-like_dom"/>
</dbReference>
<dbReference type="InterPro" id="IPR025154">
    <property type="entry name" value="Put_metallopeptidase_dom"/>
</dbReference>
<evidence type="ECO:0000313" key="4">
    <source>
        <dbReference type="Proteomes" id="UP000036097"/>
    </source>
</evidence>
<dbReference type="AlphaFoldDB" id="A0A0J1H4G6"/>
<organism evidence="3 4">
    <name type="scientific">Photobacterium aquae</name>
    <dbReference type="NCBI Taxonomy" id="1195763"/>
    <lineage>
        <taxon>Bacteria</taxon>
        <taxon>Pseudomonadati</taxon>
        <taxon>Pseudomonadota</taxon>
        <taxon>Gammaproteobacteria</taxon>
        <taxon>Vibrionales</taxon>
        <taxon>Vibrionaceae</taxon>
        <taxon>Photobacterium</taxon>
    </lineage>
</organism>
<dbReference type="PATRIC" id="fig|1195763.3.peg.1797"/>
<dbReference type="STRING" id="1195763.ABT56_08440"/>
<evidence type="ECO:0000313" key="3">
    <source>
        <dbReference type="EMBL" id="KLV06671.1"/>
    </source>
</evidence>
<gene>
    <name evidence="3" type="ORF">ABT56_08440</name>
</gene>
<dbReference type="Proteomes" id="UP000036097">
    <property type="component" value="Unassembled WGS sequence"/>
</dbReference>
<dbReference type="InterPro" id="IPR036465">
    <property type="entry name" value="vWFA_dom_sf"/>
</dbReference>
<evidence type="ECO:0008006" key="5">
    <source>
        <dbReference type="Google" id="ProtNLM"/>
    </source>
</evidence>
<dbReference type="EMBL" id="LDOT01000009">
    <property type="protein sequence ID" value="KLV06671.1"/>
    <property type="molecule type" value="Genomic_DNA"/>
</dbReference>
<sequence>MLAEPFYGHYLTVMNKVIAAPECGDQALCLTWQEDGELVLRCQPEQWMQLTKLQQQGALKHEALHLVLGHVWRRHHYYDLVIFDCAADLVVNQYLRQEQICPPMVTLASINAWLSTLGLPPLDPFLGVDDYYQALLPLRSQLVQSMPELGHNPTSPDSGRLWHQSWQAISQQGDAILKLQQSQWQQHALNAAHRVGEVGCGDLPQELREQLAEIEARMKAQINWRRLLRLFAHNARKTKLKNTLRRPSKRYGTVPGIQVQPLQRILVAVDTSGSVSATQLSQFFDEIYWIWRTGAEIIIVECDVDIQCQYHYRGEPISEVSGRGGTDFNAPIKLANQLRVDALIYFTDGEAAAPIEHPRMPLLWLLHNPAHDRVTAHLAPSGRVLTMTA</sequence>
<evidence type="ECO:0000259" key="1">
    <source>
        <dbReference type="Pfam" id="PF09967"/>
    </source>
</evidence>
<keyword evidence="4" id="KW-1185">Reference proteome</keyword>
<comment type="caution">
    <text evidence="3">The sequence shown here is derived from an EMBL/GenBank/DDBJ whole genome shotgun (WGS) entry which is preliminary data.</text>
</comment>
<dbReference type="PANTHER" id="PTHR38730">
    <property type="entry name" value="SLL7028 PROTEIN"/>
    <property type="match status" value="1"/>
</dbReference>
<evidence type="ECO:0000259" key="2">
    <source>
        <dbReference type="Pfam" id="PF13203"/>
    </source>
</evidence>
<reference evidence="3 4" key="1">
    <citation type="submission" date="2015-05" db="EMBL/GenBank/DDBJ databases">
        <title>Photobacterium galathea sp. nov.</title>
        <authorList>
            <person name="Machado H."/>
            <person name="Gram L."/>
        </authorList>
    </citation>
    <scope>NUCLEOTIDE SEQUENCE [LARGE SCALE GENOMIC DNA]</scope>
    <source>
        <strain evidence="3 4">CGMCC 1.12159</strain>
    </source>
</reference>